<reference evidence="1" key="1">
    <citation type="journal article" date="2022" name="bioRxiv">
        <title>Sequencing and chromosome-scale assembly of the giantPleurodeles waltlgenome.</title>
        <authorList>
            <person name="Brown T."/>
            <person name="Elewa A."/>
            <person name="Iarovenko S."/>
            <person name="Subramanian E."/>
            <person name="Araus A.J."/>
            <person name="Petzold A."/>
            <person name="Susuki M."/>
            <person name="Suzuki K.-i.T."/>
            <person name="Hayashi T."/>
            <person name="Toyoda A."/>
            <person name="Oliveira C."/>
            <person name="Osipova E."/>
            <person name="Leigh N.D."/>
            <person name="Simon A."/>
            <person name="Yun M.H."/>
        </authorList>
    </citation>
    <scope>NUCLEOTIDE SEQUENCE</scope>
    <source>
        <strain evidence="1">20211129_DDA</strain>
        <tissue evidence="1">Liver</tissue>
    </source>
</reference>
<sequence>MYELRQVRSRTHRIRQIQNPIVGTVTPVLIPHHLAVQRDPLARWPCLLTLELQQGPGIEHDGPAPEFSVPALCATLVTDI</sequence>
<dbReference type="AlphaFoldDB" id="A0AAV7LI96"/>
<dbReference type="EMBL" id="JANPWB010000015">
    <property type="protein sequence ID" value="KAJ1088573.1"/>
    <property type="molecule type" value="Genomic_DNA"/>
</dbReference>
<comment type="caution">
    <text evidence="1">The sequence shown here is derived from an EMBL/GenBank/DDBJ whole genome shotgun (WGS) entry which is preliminary data.</text>
</comment>
<proteinExistence type="predicted"/>
<evidence type="ECO:0000313" key="2">
    <source>
        <dbReference type="Proteomes" id="UP001066276"/>
    </source>
</evidence>
<gene>
    <name evidence="1" type="ORF">NDU88_001730</name>
</gene>
<name>A0AAV7LI96_PLEWA</name>
<accession>A0AAV7LI96</accession>
<keyword evidence="2" id="KW-1185">Reference proteome</keyword>
<organism evidence="1 2">
    <name type="scientific">Pleurodeles waltl</name>
    <name type="common">Iberian ribbed newt</name>
    <dbReference type="NCBI Taxonomy" id="8319"/>
    <lineage>
        <taxon>Eukaryota</taxon>
        <taxon>Metazoa</taxon>
        <taxon>Chordata</taxon>
        <taxon>Craniata</taxon>
        <taxon>Vertebrata</taxon>
        <taxon>Euteleostomi</taxon>
        <taxon>Amphibia</taxon>
        <taxon>Batrachia</taxon>
        <taxon>Caudata</taxon>
        <taxon>Salamandroidea</taxon>
        <taxon>Salamandridae</taxon>
        <taxon>Pleurodelinae</taxon>
        <taxon>Pleurodeles</taxon>
    </lineage>
</organism>
<dbReference type="Proteomes" id="UP001066276">
    <property type="component" value="Chromosome 11"/>
</dbReference>
<protein>
    <submittedName>
        <fullName evidence="1">Uncharacterized protein</fullName>
    </submittedName>
</protein>
<evidence type="ECO:0000313" key="1">
    <source>
        <dbReference type="EMBL" id="KAJ1088573.1"/>
    </source>
</evidence>